<keyword evidence="5" id="KW-1185">Reference proteome</keyword>
<dbReference type="EMBL" id="CAKXYY010000014">
    <property type="protein sequence ID" value="CAH2354061.1"/>
    <property type="molecule type" value="Genomic_DNA"/>
</dbReference>
<dbReference type="Proteomes" id="UP000837801">
    <property type="component" value="Unassembled WGS sequence"/>
</dbReference>
<dbReference type="Gene3D" id="1.20.140.50">
    <property type="entry name" value="alix/aip1 like domains"/>
    <property type="match status" value="1"/>
</dbReference>
<evidence type="ECO:0000259" key="3">
    <source>
        <dbReference type="PROSITE" id="PS51180"/>
    </source>
</evidence>
<evidence type="ECO:0000256" key="2">
    <source>
        <dbReference type="SAM" id="MobiDB-lite"/>
    </source>
</evidence>
<dbReference type="OrthoDB" id="64867at2759"/>
<comment type="caution">
    <text evidence="4">The sequence shown here is derived from an EMBL/GenBank/DDBJ whole genome shotgun (WGS) entry which is preliminary data.</text>
</comment>
<dbReference type="PANTHER" id="PTHR23030">
    <property type="entry name" value="PCD6 INTERACTING PROTEIN-RELATED"/>
    <property type="match status" value="1"/>
</dbReference>
<sequence length="807" mass="93061">MSNKLSIPLRKTSDIDFSCSLKDIIRKEFFQSSNQFEKDATYVGKLRSDISNLRDENVSLQYESLLKEYYLQLEAIEVKFPEDFAVFPWYGTLSYSLSGPFEFHSIQVEKINIVYQLGAIYSQLGLKESQFTTEGLKKSCVYFQQAAGCFDLISKKLVENIGDGHYVSDFNSNTINSIRYIMEAQAQESIWQKAISDEMKGSVIAKLAIKVAELYETAAKLGSSKDTALTLEWVNHLHLKCCHFKAAAHLRIASNMLDSFEYGEQVAHLRAAQSIVSIGKKNYTKYVSKFVLEDFEGLVESVTSTLRVAEKDNDLVYLKHVPSVNDLKPIPSVSMVKPLPPKELTETLESISSELPFKLMFKDLLPFMIIQSAQAYRERQDNFVQDQLIQPIEALNNMIRKFIGERNLPASIDSIQKPESIPDSIVQHSQEIISYGGIEFVESSFIELDKLCEKSQKLYEGGLERLKIEKEEDNILKERYGTHMWNRLSSAEASKNLKERFNKMELYLRQATEGDGFIEDKFQRLKPYIKLLCGGYESLSKYIPNSNYVERDSKVNQIIVDLRKSVNEITNLIEIRKQFISSIEIKSRDNNILQKIISDYKTQHQRGGGGFDKIDSYTFEPTFNAHIAMFNEDLSFIDKTKTQQQALESEIEKLNSIFIEVVGSSRDTTQSQRQIALQTLESTYASYLDLISNLSEGCKFYTEFISKGNVVLRECDEYVYERRIEGRDLEKLILNQQQQYEREQYQQQQEQQQEEEEQQHHHHHHQQSENHKLESPQGRTPPIHNVRIETPTPRSDAWDPSKGIKFS</sequence>
<proteinExistence type="inferred from homology"/>
<dbReference type="AlphaFoldDB" id="A0A9P0QT16"/>
<evidence type="ECO:0000256" key="1">
    <source>
        <dbReference type="ARBA" id="ARBA00038154"/>
    </source>
</evidence>
<evidence type="ECO:0000313" key="4">
    <source>
        <dbReference type="EMBL" id="CAH2354061.1"/>
    </source>
</evidence>
<dbReference type="Gene3D" id="1.20.120.560">
    <property type="entry name" value="alix/aip1 in complex with the ypdl late domain"/>
    <property type="match status" value="1"/>
</dbReference>
<dbReference type="CDD" id="cd09241">
    <property type="entry name" value="BRO1_ScRim20-like"/>
    <property type="match status" value="1"/>
</dbReference>
<dbReference type="GO" id="GO:0005768">
    <property type="term" value="C:endosome"/>
    <property type="evidence" value="ECO:0007669"/>
    <property type="project" value="TreeGrafter"/>
</dbReference>
<dbReference type="Pfam" id="PF13949">
    <property type="entry name" value="ALIX_LYPXL_bnd"/>
    <property type="match status" value="1"/>
</dbReference>
<dbReference type="SMART" id="SM01041">
    <property type="entry name" value="BRO1"/>
    <property type="match status" value="1"/>
</dbReference>
<reference evidence="4" key="1">
    <citation type="submission" date="2022-03" db="EMBL/GenBank/DDBJ databases">
        <authorList>
            <person name="Legras J.-L."/>
            <person name="Devillers H."/>
            <person name="Grondin C."/>
        </authorList>
    </citation>
    <scope>NUCLEOTIDE SEQUENCE</scope>
    <source>
        <strain evidence="4">CLIB 1423</strain>
    </source>
</reference>
<dbReference type="InterPro" id="IPR004328">
    <property type="entry name" value="BRO1_dom"/>
</dbReference>
<dbReference type="InterPro" id="IPR038499">
    <property type="entry name" value="BRO1_sf"/>
</dbReference>
<name>A0A9P0QT16_9ASCO</name>
<organism evidence="4 5">
    <name type="scientific">[Candida] railenensis</name>
    <dbReference type="NCBI Taxonomy" id="45579"/>
    <lineage>
        <taxon>Eukaryota</taxon>
        <taxon>Fungi</taxon>
        <taxon>Dikarya</taxon>
        <taxon>Ascomycota</taxon>
        <taxon>Saccharomycotina</taxon>
        <taxon>Pichiomycetes</taxon>
        <taxon>Debaryomycetaceae</taxon>
        <taxon>Kurtzmaniella</taxon>
    </lineage>
</organism>
<dbReference type="PROSITE" id="PS51180">
    <property type="entry name" value="BRO1"/>
    <property type="match status" value="1"/>
</dbReference>
<dbReference type="Gene3D" id="1.25.40.280">
    <property type="entry name" value="alix/aip1 like domains"/>
    <property type="match status" value="1"/>
</dbReference>
<feature type="domain" description="BRO1" evidence="3">
    <location>
        <begin position="3"/>
        <end position="399"/>
    </location>
</feature>
<accession>A0A9P0QT16</accession>
<feature type="region of interest" description="Disordered" evidence="2">
    <location>
        <begin position="742"/>
        <end position="807"/>
    </location>
</feature>
<dbReference type="PANTHER" id="PTHR23030:SF39">
    <property type="entry name" value="PROGRAMMED CELL DEATH 6-INTERACTING PROTEIN"/>
    <property type="match status" value="1"/>
</dbReference>
<comment type="similarity">
    <text evidence="1">Belongs to the palA/RIM20 family.</text>
</comment>
<protein>
    <submittedName>
        <fullName evidence="4">PH-response regulator protein palA/RIM20</fullName>
    </submittedName>
</protein>
<dbReference type="CDD" id="cd08915">
    <property type="entry name" value="V_Alix_like"/>
    <property type="match status" value="1"/>
</dbReference>
<evidence type="ECO:0000313" key="5">
    <source>
        <dbReference type="Proteomes" id="UP000837801"/>
    </source>
</evidence>
<dbReference type="Pfam" id="PF03097">
    <property type="entry name" value="BRO1"/>
    <property type="match status" value="1"/>
</dbReference>
<dbReference type="InterPro" id="IPR025304">
    <property type="entry name" value="ALIX_V_dom"/>
</dbReference>
<gene>
    <name evidence="4" type="ORF">CLIB1423_14S01156</name>
</gene>